<evidence type="ECO:0000256" key="6">
    <source>
        <dbReference type="ARBA" id="ARBA00022989"/>
    </source>
</evidence>
<evidence type="ECO:0000313" key="11">
    <source>
        <dbReference type="EMBL" id="CRK14179.1"/>
    </source>
</evidence>
<dbReference type="GO" id="GO:0045047">
    <property type="term" value="P:protein targeting to ER"/>
    <property type="evidence" value="ECO:0007669"/>
    <property type="project" value="TreeGrafter"/>
</dbReference>
<accession>A0A0G4KWL8</accession>
<comment type="subcellular location">
    <subcellularLocation>
        <location evidence="1">Endoplasmic reticulum membrane</location>
        <topology evidence="1">Multi-pass membrane protein</topology>
    </subcellularLocation>
</comment>
<dbReference type="GO" id="GO:0005787">
    <property type="term" value="C:signal peptidase complex"/>
    <property type="evidence" value="ECO:0007669"/>
    <property type="project" value="InterPro"/>
</dbReference>
<dbReference type="InterPro" id="IPR009582">
    <property type="entry name" value="Spc2/SPCS2"/>
</dbReference>
<keyword evidence="4 10" id="KW-0812">Transmembrane</keyword>
<evidence type="ECO:0000256" key="9">
    <source>
        <dbReference type="SAM" id="MobiDB-lite"/>
    </source>
</evidence>
<evidence type="ECO:0000256" key="3">
    <source>
        <dbReference type="ARBA" id="ARBA00017057"/>
    </source>
</evidence>
<dbReference type="Proteomes" id="UP000045706">
    <property type="component" value="Unassembled WGS sequence"/>
</dbReference>
<reference evidence="12" key="1">
    <citation type="submission" date="2015-05" db="EMBL/GenBank/DDBJ databases">
        <authorList>
            <person name="Fogelqvist Johan"/>
        </authorList>
    </citation>
    <scope>NUCLEOTIDE SEQUENCE [LARGE SCALE GENOMIC DNA]</scope>
</reference>
<name>A0A0G4KWL8_VERLO</name>
<evidence type="ECO:0000313" key="12">
    <source>
        <dbReference type="Proteomes" id="UP000045706"/>
    </source>
</evidence>
<evidence type="ECO:0000256" key="4">
    <source>
        <dbReference type="ARBA" id="ARBA00022692"/>
    </source>
</evidence>
<feature type="transmembrane region" description="Helical" evidence="10">
    <location>
        <begin position="71"/>
        <end position="92"/>
    </location>
</feature>
<gene>
    <name evidence="11" type="ORF">BN1723_010271</name>
</gene>
<evidence type="ECO:0000256" key="8">
    <source>
        <dbReference type="ARBA" id="ARBA00045608"/>
    </source>
</evidence>
<evidence type="ECO:0000256" key="1">
    <source>
        <dbReference type="ARBA" id="ARBA00004477"/>
    </source>
</evidence>
<dbReference type="PANTHER" id="PTHR13085:SF0">
    <property type="entry name" value="SIGNAL PEPTIDASE COMPLEX SUBUNIT 2"/>
    <property type="match status" value="1"/>
</dbReference>
<dbReference type="Pfam" id="PF06703">
    <property type="entry name" value="SPC25"/>
    <property type="match status" value="1"/>
</dbReference>
<dbReference type="EMBL" id="CVQI01004780">
    <property type="protein sequence ID" value="CRK14179.1"/>
    <property type="molecule type" value="Genomic_DNA"/>
</dbReference>
<evidence type="ECO:0000256" key="7">
    <source>
        <dbReference type="ARBA" id="ARBA00023136"/>
    </source>
</evidence>
<keyword evidence="5" id="KW-0256">Endoplasmic reticulum</keyword>
<sequence length="223" mass="24087">MSSEERITVHNLADLKNTSDDAIPNYLNSLKFTQTHTLVDIRLALGYTAFAIAGACFAWDYKFGFDATKQYSAVAVALYTLINSALTLWIWLVEKGVIYQGTSPSGEKISVATSTVKNVPTYHLKITLTPKSGAPTTIDLAKPFTQWFDSKGTFVVVPFQEMLATGVPAIGKLDARRVRSGAEAEKQQDVYDPAVLDAVLAAQSSASATGSAAESKSTKRRKA</sequence>
<comment type="similarity">
    <text evidence="2">Belongs to the SPCS2 family.</text>
</comment>
<evidence type="ECO:0000256" key="10">
    <source>
        <dbReference type="SAM" id="Phobius"/>
    </source>
</evidence>
<organism evidence="11 12">
    <name type="scientific">Verticillium longisporum</name>
    <name type="common">Verticillium dahliae var. longisporum</name>
    <dbReference type="NCBI Taxonomy" id="100787"/>
    <lineage>
        <taxon>Eukaryota</taxon>
        <taxon>Fungi</taxon>
        <taxon>Dikarya</taxon>
        <taxon>Ascomycota</taxon>
        <taxon>Pezizomycotina</taxon>
        <taxon>Sordariomycetes</taxon>
        <taxon>Hypocreomycetidae</taxon>
        <taxon>Glomerellales</taxon>
        <taxon>Plectosphaerellaceae</taxon>
        <taxon>Verticillium</taxon>
    </lineage>
</organism>
<feature type="transmembrane region" description="Helical" evidence="10">
    <location>
        <begin position="41"/>
        <end position="59"/>
    </location>
</feature>
<protein>
    <recommendedName>
        <fullName evidence="3">Signal peptidase complex subunit 2</fullName>
    </recommendedName>
</protein>
<proteinExistence type="inferred from homology"/>
<keyword evidence="7 10" id="KW-0472">Membrane</keyword>
<keyword evidence="6 10" id="KW-1133">Transmembrane helix</keyword>
<evidence type="ECO:0000256" key="2">
    <source>
        <dbReference type="ARBA" id="ARBA00007324"/>
    </source>
</evidence>
<feature type="compositionally biased region" description="Low complexity" evidence="9">
    <location>
        <begin position="204"/>
        <end position="215"/>
    </location>
</feature>
<dbReference type="AlphaFoldDB" id="A0A0G4KWL8"/>
<dbReference type="PANTHER" id="PTHR13085">
    <property type="entry name" value="MICROSOMAL SIGNAL PEPTIDASE 25 KDA SUBUNIT"/>
    <property type="match status" value="1"/>
</dbReference>
<evidence type="ECO:0000256" key="5">
    <source>
        <dbReference type="ARBA" id="ARBA00022824"/>
    </source>
</evidence>
<comment type="function">
    <text evidence="8">Component of the signal peptidase complex (SPC) which catalyzes the cleavage of N-terminal signal sequences from nascent proteins as they are translocated into the lumen of the endoplasmic reticulum. Enhances the enzymatic activity of SPC and facilitates the interactions between different components of the translocation site.</text>
</comment>
<feature type="region of interest" description="Disordered" evidence="9">
    <location>
        <begin position="204"/>
        <end position="223"/>
    </location>
</feature>
<dbReference type="GO" id="GO:0006465">
    <property type="term" value="P:signal peptide processing"/>
    <property type="evidence" value="ECO:0007669"/>
    <property type="project" value="InterPro"/>
</dbReference>